<evidence type="ECO:0000313" key="3">
    <source>
        <dbReference type="Proteomes" id="UP001596110"/>
    </source>
</evidence>
<comment type="caution">
    <text evidence="2">The sequence shown here is derived from an EMBL/GenBank/DDBJ whole genome shotgun (WGS) entry which is preliminary data.</text>
</comment>
<organism evidence="2 3">
    <name type="scientific">Streptococcus caledonicus</name>
    <dbReference type="NCBI Taxonomy" id="2614158"/>
    <lineage>
        <taxon>Bacteria</taxon>
        <taxon>Bacillati</taxon>
        <taxon>Bacillota</taxon>
        <taxon>Bacilli</taxon>
        <taxon>Lactobacillales</taxon>
        <taxon>Streptococcaceae</taxon>
        <taxon>Streptococcus</taxon>
    </lineage>
</organism>
<reference evidence="3" key="1">
    <citation type="journal article" date="2019" name="Int. J. Syst. Evol. Microbiol.">
        <title>The Global Catalogue of Microorganisms (GCM) 10K type strain sequencing project: providing services to taxonomists for standard genome sequencing and annotation.</title>
        <authorList>
            <consortium name="The Broad Institute Genomics Platform"/>
            <consortium name="The Broad Institute Genome Sequencing Center for Infectious Disease"/>
            <person name="Wu L."/>
            <person name="Ma J."/>
        </authorList>
    </citation>
    <scope>NUCLEOTIDE SEQUENCE [LARGE SCALE GENOMIC DNA]</scope>
    <source>
        <strain evidence="3">DT43</strain>
    </source>
</reference>
<name>A0ABW0UE88_9STRE</name>
<accession>A0ABW0UE88</accession>
<sequence>MSTTTTHHTILNQQKEKQASHKRNIHNNKSLHPTTKAQRACGYHNRGNR</sequence>
<feature type="compositionally biased region" description="Polar residues" evidence="1">
    <location>
        <begin position="27"/>
        <end position="37"/>
    </location>
</feature>
<keyword evidence="3" id="KW-1185">Reference proteome</keyword>
<gene>
    <name evidence="2" type="ORF">ACFPQ3_05450</name>
</gene>
<dbReference type="Proteomes" id="UP001596110">
    <property type="component" value="Unassembled WGS sequence"/>
</dbReference>
<proteinExistence type="predicted"/>
<feature type="compositionally biased region" description="Polar residues" evidence="1">
    <location>
        <begin position="1"/>
        <end position="13"/>
    </location>
</feature>
<evidence type="ECO:0000313" key="2">
    <source>
        <dbReference type="EMBL" id="MFC5631049.1"/>
    </source>
</evidence>
<dbReference type="EMBL" id="JBHSOJ010000016">
    <property type="protein sequence ID" value="MFC5631049.1"/>
    <property type="molecule type" value="Genomic_DNA"/>
</dbReference>
<feature type="region of interest" description="Disordered" evidence="1">
    <location>
        <begin position="1"/>
        <end position="49"/>
    </location>
</feature>
<dbReference type="RefSeq" id="WP_156805645.1">
    <property type="nucleotide sequence ID" value="NZ_JBHSOJ010000016.1"/>
</dbReference>
<protein>
    <submittedName>
        <fullName evidence="2">Uncharacterized protein</fullName>
    </submittedName>
</protein>
<evidence type="ECO:0000256" key="1">
    <source>
        <dbReference type="SAM" id="MobiDB-lite"/>
    </source>
</evidence>